<evidence type="ECO:0000256" key="9">
    <source>
        <dbReference type="ARBA" id="ARBA00022840"/>
    </source>
</evidence>
<feature type="domain" description="THIF-type NAD/FAD binding fold" evidence="15">
    <location>
        <begin position="45"/>
        <end position="518"/>
    </location>
</feature>
<evidence type="ECO:0000259" key="16">
    <source>
        <dbReference type="Pfam" id="PF14732"/>
    </source>
</evidence>
<evidence type="ECO:0000256" key="7">
    <source>
        <dbReference type="ARBA" id="ARBA00022786"/>
    </source>
</evidence>
<protein>
    <recommendedName>
        <fullName evidence="19">SUMO-activating enzyme subunit</fullName>
    </recommendedName>
</protein>
<feature type="binding site" evidence="12">
    <location>
        <begin position="90"/>
        <end position="93"/>
    </location>
    <ligand>
        <name>ATP</name>
        <dbReference type="ChEBI" id="CHEBI:30616"/>
    </ligand>
</feature>
<keyword evidence="8 13" id="KW-0862">Zinc</keyword>
<dbReference type="AlphaFoldDB" id="A0A388KHM3"/>
<feature type="binding site" evidence="12">
    <location>
        <position position="106"/>
    </location>
    <ligand>
        <name>ATP</name>
        <dbReference type="ChEBI" id="CHEBI:30616"/>
    </ligand>
</feature>
<proteinExistence type="inferred from homology"/>
<evidence type="ECO:0000313" key="18">
    <source>
        <dbReference type="Proteomes" id="UP000265515"/>
    </source>
</evidence>
<dbReference type="Pfam" id="PF14732">
    <property type="entry name" value="UAE_UbL"/>
    <property type="match status" value="1"/>
</dbReference>
<dbReference type="GO" id="GO:0019948">
    <property type="term" value="F:SUMO activating enzyme activity"/>
    <property type="evidence" value="ECO:0007669"/>
    <property type="project" value="InterPro"/>
</dbReference>
<feature type="compositionally biased region" description="Basic and acidic residues" evidence="14">
    <location>
        <begin position="721"/>
        <end position="737"/>
    </location>
</feature>
<dbReference type="GO" id="GO:0005737">
    <property type="term" value="C:cytoplasm"/>
    <property type="evidence" value="ECO:0007669"/>
    <property type="project" value="TreeGrafter"/>
</dbReference>
<dbReference type="Gene3D" id="1.10.10.520">
    <property type="entry name" value="Ubiquitin activating enzymes (Uba3). Chain: B, domain 2"/>
    <property type="match status" value="1"/>
</dbReference>
<dbReference type="SUPFAM" id="SSF69572">
    <property type="entry name" value="Activating enzymes of the ubiquitin-like proteins"/>
    <property type="match status" value="1"/>
</dbReference>
<dbReference type="PANTHER" id="PTHR10953:SF5">
    <property type="entry name" value="SUMO-ACTIVATING ENZYME SUBUNIT 2"/>
    <property type="match status" value="1"/>
</dbReference>
<keyword evidence="18" id="KW-1185">Reference proteome</keyword>
<dbReference type="FunFam" id="3.40.50.720:FF:000618">
    <property type="entry name" value="SUMO-activating enzyme subunit 2"/>
    <property type="match status" value="1"/>
</dbReference>
<keyword evidence="7" id="KW-0833">Ubl conjugation pathway</keyword>
<dbReference type="EMBL" id="BFEA01000116">
    <property type="protein sequence ID" value="GBG69526.1"/>
    <property type="molecule type" value="Genomic_DNA"/>
</dbReference>
<gene>
    <name evidence="17" type="ORF">CBR_g4362</name>
</gene>
<evidence type="ECO:0000256" key="3">
    <source>
        <dbReference type="ARBA" id="ARBA00005673"/>
    </source>
</evidence>
<evidence type="ECO:0000256" key="14">
    <source>
        <dbReference type="SAM" id="MobiDB-lite"/>
    </source>
</evidence>
<dbReference type="GO" id="GO:0016740">
    <property type="term" value="F:transferase activity"/>
    <property type="evidence" value="ECO:0007669"/>
    <property type="project" value="UniProtKB-KW"/>
</dbReference>
<dbReference type="InterPro" id="IPR042449">
    <property type="entry name" value="Ub-E1_IAD_1"/>
</dbReference>
<keyword evidence="4" id="KW-0808">Transferase</keyword>
<evidence type="ECO:0000259" key="15">
    <source>
        <dbReference type="Pfam" id="PF00899"/>
    </source>
</evidence>
<dbReference type="Proteomes" id="UP000265515">
    <property type="component" value="Unassembled WGS sequence"/>
</dbReference>
<evidence type="ECO:0000256" key="12">
    <source>
        <dbReference type="PIRSR" id="PIRSR039133-2"/>
    </source>
</evidence>
<dbReference type="GO" id="GO:0046872">
    <property type="term" value="F:metal ion binding"/>
    <property type="evidence" value="ECO:0007669"/>
    <property type="project" value="UniProtKB-KW"/>
</dbReference>
<feature type="active site" description="Glycyl thioester intermediate" evidence="11">
    <location>
        <position position="207"/>
    </location>
</feature>
<dbReference type="GO" id="GO:0016925">
    <property type="term" value="P:protein sumoylation"/>
    <property type="evidence" value="ECO:0007669"/>
    <property type="project" value="UniProtKB-UniPathway"/>
</dbReference>
<dbReference type="Pfam" id="PF00899">
    <property type="entry name" value="ThiF"/>
    <property type="match status" value="1"/>
</dbReference>
<evidence type="ECO:0000256" key="11">
    <source>
        <dbReference type="PIRSR" id="PIRSR039133-1"/>
    </source>
</evidence>
<comment type="similarity">
    <text evidence="3">Belongs to the ubiquitin-activating E1 family.</text>
</comment>
<dbReference type="InterPro" id="IPR028077">
    <property type="entry name" value="UAE_UbL_dom"/>
</dbReference>
<feature type="region of interest" description="Disordered" evidence="14">
    <location>
        <begin position="347"/>
        <end position="368"/>
    </location>
</feature>
<feature type="binding site" evidence="12">
    <location>
        <position position="82"/>
    </location>
    <ligand>
        <name>ATP</name>
        <dbReference type="ChEBI" id="CHEBI:30616"/>
    </ligand>
</feature>
<evidence type="ECO:0000313" key="17">
    <source>
        <dbReference type="EMBL" id="GBG69526.1"/>
    </source>
</evidence>
<feature type="binding site" evidence="13">
    <location>
        <position position="192"/>
    </location>
    <ligand>
        <name>Zn(2+)</name>
        <dbReference type="ChEBI" id="CHEBI:29105"/>
    </ligand>
</feature>
<accession>A0A388KHM3</accession>
<feature type="binding site" evidence="13">
    <location>
        <position position="521"/>
    </location>
    <ligand>
        <name>Zn(2+)</name>
        <dbReference type="ChEBI" id="CHEBI:29105"/>
    </ligand>
</feature>
<sequence>MHVPSQVYRGDRHVAIAGLRASPQHLFQGKWVTGKCMAAMDPRVQLQKAQDAKVLMVGAGGIGCELLKTLVLTGFRHIELIDMDTIEISNLNRQFLFRQRHVGKPKAEVAREAALKLRPDAKIVAHHANVKDPKFNLDFFGKFSVVMNGLDNLEARRHVNRMCLAANVPLVESGTTGYLGQVTVHIKGKSECYECKAKAMPKSYPTCTITNTPSKPVHCIVWAKELPFAKLFGERGVANDLDIRVMAEGGGAGEDARSEGHETEEKYSYEWCKESETSRAFARRIFDRIFGFNVMKTLEMDDLWKNRRRPTPLYVKDVWAGAGEDDECRGDPDDTAEPDVEICGAERGAKRQRVDESGASVNHTERDSMAAGPWERGLSAAASLGLMDLQKVWSLKENTRVFLESLRLFVEKRPEEIGCLTFDKDDTLAVEFVTAAANLRAFSFGISMQSLFDAKGVAGNIVHAIATTNAIIAGLIVLESLKVLNDQTDACREVFCLEHPAKKKLIMSAELEMPNVNCYVCSKKPLTLEADAQHTTLGCVINKIVRKRLCVDSPMVFAGDRILYEVGDDLEESEVKMYEQNLKKRLCDFDPPISNGSALTVEDLQQDFKCNIFIKHREDFDEEREPDRLVLIGSGFASAETVAKKEVSESKVIGENGQHNVKPSEVSQATKASSETAPTRVGAEDSNCGDAQTCSGGVVVIEEDDDEVMEATTESMLGKRKREEGETERPPSPKAEEEVVEVLLSDTAARKASSMPGKGSEADPEIIDV</sequence>
<evidence type="ECO:0000256" key="4">
    <source>
        <dbReference type="ARBA" id="ARBA00022679"/>
    </source>
</evidence>
<dbReference type="UniPathway" id="UPA00886"/>
<evidence type="ECO:0000256" key="10">
    <source>
        <dbReference type="ARBA" id="ARBA00023242"/>
    </source>
</evidence>
<keyword evidence="9 12" id="KW-0067">ATP-binding</keyword>
<feature type="binding site" evidence="12">
    <location>
        <begin position="151"/>
        <end position="156"/>
    </location>
    <ligand>
        <name>ATP</name>
        <dbReference type="ChEBI" id="CHEBI:30616"/>
    </ligand>
</feature>
<comment type="subcellular location">
    <subcellularLocation>
        <location evidence="1">Nucleus</location>
    </subcellularLocation>
</comment>
<evidence type="ECO:0000256" key="8">
    <source>
        <dbReference type="ARBA" id="ARBA00022833"/>
    </source>
</evidence>
<feature type="compositionally biased region" description="Polar residues" evidence="14">
    <location>
        <begin position="657"/>
        <end position="677"/>
    </location>
</feature>
<dbReference type="GO" id="GO:0005524">
    <property type="term" value="F:ATP binding"/>
    <property type="evidence" value="ECO:0007669"/>
    <property type="project" value="UniProtKB-KW"/>
</dbReference>
<dbReference type="GO" id="GO:0031510">
    <property type="term" value="C:SUMO activating enzyme complex"/>
    <property type="evidence" value="ECO:0007669"/>
    <property type="project" value="TreeGrafter"/>
</dbReference>
<dbReference type="InterPro" id="IPR000594">
    <property type="entry name" value="ThiF_NAD_FAD-bd"/>
</dbReference>
<feature type="region of interest" description="Disordered" evidence="14">
    <location>
        <begin position="653"/>
        <end position="769"/>
    </location>
</feature>
<keyword evidence="6 12" id="KW-0547">Nucleotide-binding</keyword>
<dbReference type="InterPro" id="IPR045886">
    <property type="entry name" value="ThiF/MoeB/HesA"/>
</dbReference>
<keyword evidence="5 13" id="KW-0479">Metal-binding</keyword>
<reference evidence="17 18" key="1">
    <citation type="journal article" date="2018" name="Cell">
        <title>The Chara Genome: Secondary Complexity and Implications for Plant Terrestrialization.</title>
        <authorList>
            <person name="Nishiyama T."/>
            <person name="Sakayama H."/>
            <person name="Vries J.D."/>
            <person name="Buschmann H."/>
            <person name="Saint-Marcoux D."/>
            <person name="Ullrich K.K."/>
            <person name="Haas F.B."/>
            <person name="Vanderstraeten L."/>
            <person name="Becker D."/>
            <person name="Lang D."/>
            <person name="Vosolsobe S."/>
            <person name="Rombauts S."/>
            <person name="Wilhelmsson P.K.I."/>
            <person name="Janitza P."/>
            <person name="Kern R."/>
            <person name="Heyl A."/>
            <person name="Rumpler F."/>
            <person name="Villalobos L.I.A.C."/>
            <person name="Clay J.M."/>
            <person name="Skokan R."/>
            <person name="Toyoda A."/>
            <person name="Suzuki Y."/>
            <person name="Kagoshima H."/>
            <person name="Schijlen E."/>
            <person name="Tajeshwar N."/>
            <person name="Catarino B."/>
            <person name="Hetherington A.J."/>
            <person name="Saltykova A."/>
            <person name="Bonnot C."/>
            <person name="Breuninger H."/>
            <person name="Symeonidi A."/>
            <person name="Radhakrishnan G.V."/>
            <person name="Van Nieuwerburgh F."/>
            <person name="Deforce D."/>
            <person name="Chang C."/>
            <person name="Karol K.G."/>
            <person name="Hedrich R."/>
            <person name="Ulvskov P."/>
            <person name="Glockner G."/>
            <person name="Delwiche C.F."/>
            <person name="Petrasek J."/>
            <person name="Van de Peer Y."/>
            <person name="Friml J."/>
            <person name="Beilby M."/>
            <person name="Dolan L."/>
            <person name="Kohara Y."/>
            <person name="Sugano S."/>
            <person name="Fujiyama A."/>
            <person name="Delaux P.-M."/>
            <person name="Quint M."/>
            <person name="TheiBen G."/>
            <person name="Hagemann M."/>
            <person name="Harholt J."/>
            <person name="Dunand C."/>
            <person name="Zachgo S."/>
            <person name="Langdale J."/>
            <person name="Maumus F."/>
            <person name="Straeten D.V.D."/>
            <person name="Gould S.B."/>
            <person name="Rensing S.A."/>
        </authorList>
    </citation>
    <scope>NUCLEOTIDE SEQUENCE [LARGE SCALE GENOMIC DNA]</scope>
    <source>
        <strain evidence="17 18">S276</strain>
    </source>
</reference>
<dbReference type="OrthoDB" id="10255449at2759"/>
<name>A0A388KHM3_CHABU</name>
<dbReference type="STRING" id="69332.A0A388KHM3"/>
<evidence type="ECO:0000256" key="6">
    <source>
        <dbReference type="ARBA" id="ARBA00022741"/>
    </source>
</evidence>
<dbReference type="OMA" id="TPSEHIH"/>
<dbReference type="FunFam" id="3.50.50.80:FF:000002">
    <property type="entry name" value="SUMO-activating enzyme subunit 2"/>
    <property type="match status" value="1"/>
</dbReference>
<feature type="domain" description="Ubiquitin/SUMO-activating enzyme ubiquitin-like" evidence="16">
    <location>
        <begin position="528"/>
        <end position="620"/>
    </location>
</feature>
<dbReference type="InterPro" id="IPR023318">
    <property type="entry name" value="Ub_act_enz_dom_a_sf"/>
</dbReference>
<keyword evidence="10" id="KW-0539">Nucleus</keyword>
<feature type="binding site" evidence="13">
    <location>
        <position position="195"/>
    </location>
    <ligand>
        <name>Zn(2+)</name>
        <dbReference type="ChEBI" id="CHEBI:29105"/>
    </ligand>
</feature>
<evidence type="ECO:0008006" key="19">
    <source>
        <dbReference type="Google" id="ProtNLM"/>
    </source>
</evidence>
<feature type="binding site" evidence="13">
    <location>
        <position position="518"/>
    </location>
    <ligand>
        <name>Zn(2+)</name>
        <dbReference type="ChEBI" id="CHEBI:29105"/>
    </ligand>
</feature>
<dbReference type="PIRSF" id="PIRSF039133">
    <property type="entry name" value="SUMO_E1B"/>
    <property type="match status" value="1"/>
</dbReference>
<dbReference type="Gene3D" id="3.50.50.80">
    <property type="entry name" value="Ubiquitin-activating enzyme E1, inactive adenylation domain, subdomain 1"/>
    <property type="match status" value="1"/>
</dbReference>
<comment type="pathway">
    <text evidence="2">Protein modification; protein sumoylation.</text>
</comment>
<dbReference type="InterPro" id="IPR030661">
    <property type="entry name" value="Uba2"/>
</dbReference>
<feature type="compositionally biased region" description="Basic and acidic residues" evidence="14">
    <location>
        <begin position="347"/>
        <end position="356"/>
    </location>
</feature>
<evidence type="ECO:0000256" key="1">
    <source>
        <dbReference type="ARBA" id="ARBA00004123"/>
    </source>
</evidence>
<comment type="caution">
    <text evidence="17">The sequence shown here is derived from an EMBL/GenBank/DDBJ whole genome shotgun (WGS) entry which is preliminary data.</text>
</comment>
<feature type="binding site" evidence="12">
    <location>
        <begin position="58"/>
        <end position="63"/>
    </location>
    <ligand>
        <name>ATP</name>
        <dbReference type="ChEBI" id="CHEBI:30616"/>
    </ligand>
</feature>
<dbReference type="InterPro" id="IPR035985">
    <property type="entry name" value="Ubiquitin-activating_enz"/>
</dbReference>
<evidence type="ECO:0000256" key="2">
    <source>
        <dbReference type="ARBA" id="ARBA00004718"/>
    </source>
</evidence>
<organism evidence="17 18">
    <name type="scientific">Chara braunii</name>
    <name type="common">Braun's stonewort</name>
    <dbReference type="NCBI Taxonomy" id="69332"/>
    <lineage>
        <taxon>Eukaryota</taxon>
        <taxon>Viridiplantae</taxon>
        <taxon>Streptophyta</taxon>
        <taxon>Charophyceae</taxon>
        <taxon>Charales</taxon>
        <taxon>Characeae</taxon>
        <taxon>Chara</taxon>
    </lineage>
</organism>
<dbReference type="Gramene" id="GBG69526">
    <property type="protein sequence ID" value="GBG69526"/>
    <property type="gene ID" value="CBR_g4362"/>
</dbReference>
<evidence type="ECO:0000256" key="13">
    <source>
        <dbReference type="PIRSR" id="PIRSR039133-3"/>
    </source>
</evidence>
<dbReference type="PANTHER" id="PTHR10953">
    <property type="entry name" value="UBIQUITIN-ACTIVATING ENZYME E1"/>
    <property type="match status" value="1"/>
</dbReference>
<dbReference type="Gene3D" id="3.10.290.20">
    <property type="entry name" value="Ubiquitin-like 2 activating enzyme e1b. Chain: B, domain 3"/>
    <property type="match status" value="1"/>
</dbReference>
<evidence type="ECO:0000256" key="5">
    <source>
        <dbReference type="ARBA" id="ARBA00022723"/>
    </source>
</evidence>